<gene>
    <name evidence="2" type="ORF">BpHYR1_053968</name>
</gene>
<evidence type="ECO:0000313" key="3">
    <source>
        <dbReference type="Proteomes" id="UP000276133"/>
    </source>
</evidence>
<protein>
    <submittedName>
        <fullName evidence="2">Uncharacterized protein</fullName>
    </submittedName>
</protein>
<reference evidence="2 3" key="1">
    <citation type="journal article" date="2018" name="Sci. Rep.">
        <title>Genomic signatures of local adaptation to the degree of environmental predictability in rotifers.</title>
        <authorList>
            <person name="Franch-Gras L."/>
            <person name="Hahn C."/>
            <person name="Garcia-Roger E.M."/>
            <person name="Carmona M.J."/>
            <person name="Serra M."/>
            <person name="Gomez A."/>
        </authorList>
    </citation>
    <scope>NUCLEOTIDE SEQUENCE [LARGE SCALE GENOMIC DNA]</scope>
    <source>
        <strain evidence="2">HYR1</strain>
    </source>
</reference>
<dbReference type="AlphaFoldDB" id="A0A3M7PDM0"/>
<dbReference type="Proteomes" id="UP000276133">
    <property type="component" value="Unassembled WGS sequence"/>
</dbReference>
<feature type="non-terminal residue" evidence="2">
    <location>
        <position position="77"/>
    </location>
</feature>
<feature type="transmembrane region" description="Helical" evidence="1">
    <location>
        <begin position="57"/>
        <end position="76"/>
    </location>
</feature>
<organism evidence="2 3">
    <name type="scientific">Brachionus plicatilis</name>
    <name type="common">Marine rotifer</name>
    <name type="synonym">Brachionus muelleri</name>
    <dbReference type="NCBI Taxonomy" id="10195"/>
    <lineage>
        <taxon>Eukaryota</taxon>
        <taxon>Metazoa</taxon>
        <taxon>Spiralia</taxon>
        <taxon>Gnathifera</taxon>
        <taxon>Rotifera</taxon>
        <taxon>Eurotatoria</taxon>
        <taxon>Monogononta</taxon>
        <taxon>Pseudotrocha</taxon>
        <taxon>Ploima</taxon>
        <taxon>Brachionidae</taxon>
        <taxon>Brachionus</taxon>
    </lineage>
</organism>
<accession>A0A3M7PDM0</accession>
<comment type="caution">
    <text evidence="2">The sequence shown here is derived from an EMBL/GenBank/DDBJ whole genome shotgun (WGS) entry which is preliminary data.</text>
</comment>
<evidence type="ECO:0000313" key="2">
    <source>
        <dbReference type="EMBL" id="RMZ97103.1"/>
    </source>
</evidence>
<name>A0A3M7PDM0_BRAPC</name>
<keyword evidence="1" id="KW-0812">Transmembrane</keyword>
<sequence>MDTLGVDVNDIPNSRAEILFLMLFKVTAILGGSIFYQTGPTYSSKECKFNQQSIKNVSFALFYTITVSFIFSMLAAV</sequence>
<keyword evidence="1" id="KW-0472">Membrane</keyword>
<keyword evidence="3" id="KW-1185">Reference proteome</keyword>
<evidence type="ECO:0000256" key="1">
    <source>
        <dbReference type="SAM" id="Phobius"/>
    </source>
</evidence>
<dbReference type="EMBL" id="REGN01011646">
    <property type="protein sequence ID" value="RMZ97103.1"/>
    <property type="molecule type" value="Genomic_DNA"/>
</dbReference>
<feature type="transmembrane region" description="Helical" evidence="1">
    <location>
        <begin position="18"/>
        <end position="36"/>
    </location>
</feature>
<keyword evidence="1" id="KW-1133">Transmembrane helix</keyword>
<proteinExistence type="predicted"/>